<evidence type="ECO:0000256" key="1">
    <source>
        <dbReference type="ARBA" id="ARBA00008950"/>
    </source>
</evidence>
<dbReference type="NCBIfam" id="NF006988">
    <property type="entry name" value="PRK09453.1"/>
    <property type="match status" value="1"/>
</dbReference>
<dbReference type="InterPro" id="IPR000979">
    <property type="entry name" value="Phosphodiesterase_MJ0936/Vps29"/>
</dbReference>
<evidence type="ECO:0000259" key="5">
    <source>
        <dbReference type="Pfam" id="PF12850"/>
    </source>
</evidence>
<dbReference type="Proteomes" id="UP000191116">
    <property type="component" value="Unassembled WGS sequence"/>
</dbReference>
<dbReference type="SUPFAM" id="SSF56300">
    <property type="entry name" value="Metallo-dependent phosphatases"/>
    <property type="match status" value="1"/>
</dbReference>
<proteinExistence type="inferred from homology"/>
<dbReference type="RefSeq" id="WP_080173351.1">
    <property type="nucleotide sequence ID" value="NZ_AP024854.1"/>
</dbReference>
<dbReference type="InterPro" id="IPR020935">
    <property type="entry name" value="PdiEstase_YfcE_CS"/>
</dbReference>
<accession>A0A1T4MXG5</accession>
<evidence type="ECO:0000256" key="3">
    <source>
        <dbReference type="ARBA" id="ARBA00022801"/>
    </source>
</evidence>
<feature type="domain" description="Calcineurin-like phosphoesterase" evidence="5">
    <location>
        <begin position="1"/>
        <end position="162"/>
    </location>
</feature>
<comment type="cofactor">
    <cofactor evidence="4">
        <name>a divalent metal cation</name>
        <dbReference type="ChEBI" id="CHEBI:60240"/>
    </cofactor>
</comment>
<sequence length="184" mass="19875">MKLFFASDIHGSLVGAQKAIAAFEQSGAKYLILLGDILNHGPRNALPEGYDPIKVAELLNQYANRITAVRGNCDSDVDQMLLDFPMMADYNLVMLADGRRLFLTHGHIYNADKHPQLMAGDVIVSGHTHLPVAEAKDELFAFNPGSVAIPRNGLAASYGLLDGNDLAVITFDGEVLANVALNKE</sequence>
<evidence type="ECO:0000313" key="6">
    <source>
        <dbReference type="EMBL" id="MEC6831812.1"/>
    </source>
</evidence>
<dbReference type="EC" id="3.1.4.-" evidence="4"/>
<evidence type="ECO:0000256" key="2">
    <source>
        <dbReference type="ARBA" id="ARBA00022723"/>
    </source>
</evidence>
<comment type="similarity">
    <text evidence="1 4">Belongs to the metallophosphoesterase superfamily. YfcE family.</text>
</comment>
<gene>
    <name evidence="7" type="primary">yfcE</name>
    <name evidence="7" type="ORF">CZ814_00554</name>
    <name evidence="6" type="ORF">VXS06_08550</name>
</gene>
<dbReference type="Pfam" id="PF12850">
    <property type="entry name" value="Metallophos_2"/>
    <property type="match status" value="1"/>
</dbReference>
<dbReference type="GO" id="GO:0046872">
    <property type="term" value="F:metal ion binding"/>
    <property type="evidence" value="ECO:0007669"/>
    <property type="project" value="UniProtKB-KW"/>
</dbReference>
<protein>
    <recommendedName>
        <fullName evidence="4">Phosphoesterase</fullName>
        <ecNumber evidence="4">3.1.4.-</ecNumber>
    </recommendedName>
</protein>
<dbReference type="CDD" id="cd00841">
    <property type="entry name" value="MPP_YfcE"/>
    <property type="match status" value="1"/>
</dbReference>
<reference evidence="6 9" key="2">
    <citation type="submission" date="2024-01" db="EMBL/GenBank/DDBJ databases">
        <title>Active colonisers of the gastrointestinal tract of Atlantic salmon farmed in a warm water region.</title>
        <authorList>
            <person name="Bowman J.P."/>
        </authorList>
    </citation>
    <scope>NUCLEOTIDE SEQUENCE [LARGE SCALE GENOMIC DNA]</scope>
    <source>
        <strain evidence="6 9">S3MW1</strain>
    </source>
</reference>
<dbReference type="PANTHER" id="PTHR11124">
    <property type="entry name" value="VACUOLAR SORTING PROTEIN VPS29"/>
    <property type="match status" value="1"/>
</dbReference>
<evidence type="ECO:0000313" key="9">
    <source>
        <dbReference type="Proteomes" id="UP001306119"/>
    </source>
</evidence>
<dbReference type="EMBL" id="JAYXUG010000005">
    <property type="protein sequence ID" value="MEC6831812.1"/>
    <property type="molecule type" value="Genomic_DNA"/>
</dbReference>
<dbReference type="GO" id="GO:0016787">
    <property type="term" value="F:hydrolase activity"/>
    <property type="evidence" value="ECO:0007669"/>
    <property type="project" value="UniProtKB-UniRule"/>
</dbReference>
<dbReference type="EMBL" id="FUWP01000002">
    <property type="protein sequence ID" value="SJZ71611.1"/>
    <property type="molecule type" value="Genomic_DNA"/>
</dbReference>
<keyword evidence="9" id="KW-1185">Reference proteome</keyword>
<dbReference type="InterPro" id="IPR024654">
    <property type="entry name" value="Calcineurin-like_PHP_lpxH"/>
</dbReference>
<dbReference type="PROSITE" id="PS01269">
    <property type="entry name" value="UPF0025"/>
    <property type="match status" value="1"/>
</dbReference>
<dbReference type="Proteomes" id="UP001306119">
    <property type="component" value="Unassembled WGS sequence"/>
</dbReference>
<evidence type="ECO:0000256" key="4">
    <source>
        <dbReference type="RuleBase" id="RU362039"/>
    </source>
</evidence>
<evidence type="ECO:0000313" key="7">
    <source>
        <dbReference type="EMBL" id="SJZ71611.1"/>
    </source>
</evidence>
<keyword evidence="2 4" id="KW-0479">Metal-binding</keyword>
<dbReference type="Gene3D" id="3.60.21.10">
    <property type="match status" value="1"/>
</dbReference>
<reference evidence="7 8" key="1">
    <citation type="submission" date="2017-02" db="EMBL/GenBank/DDBJ databases">
        <authorList>
            <person name="Peterson S.W."/>
        </authorList>
    </citation>
    <scope>NUCLEOTIDE SEQUENCE [LARGE SCALE GENOMIC DNA]</scope>
    <source>
        <strain evidence="7 8">CECT 9189</strain>
    </source>
</reference>
<keyword evidence="3 7" id="KW-0378">Hydrolase</keyword>
<dbReference type="InterPro" id="IPR041802">
    <property type="entry name" value="MPP_YfcE"/>
</dbReference>
<dbReference type="NCBIfam" id="TIGR00040">
    <property type="entry name" value="yfcE"/>
    <property type="match status" value="1"/>
</dbReference>
<evidence type="ECO:0000313" key="8">
    <source>
        <dbReference type="Proteomes" id="UP000191116"/>
    </source>
</evidence>
<dbReference type="AlphaFoldDB" id="A0A1T4MXG5"/>
<organism evidence="7 8">
    <name type="scientific">Photobacterium toruni</name>
    <dbReference type="NCBI Taxonomy" id="1935446"/>
    <lineage>
        <taxon>Bacteria</taxon>
        <taxon>Pseudomonadati</taxon>
        <taxon>Pseudomonadota</taxon>
        <taxon>Gammaproteobacteria</taxon>
        <taxon>Vibrionales</taxon>
        <taxon>Vibrionaceae</taxon>
        <taxon>Photobacterium</taxon>
    </lineage>
</organism>
<dbReference type="OrthoDB" id="9800565at2"/>
<name>A0A1T4MXG5_9GAMM</name>
<dbReference type="InterPro" id="IPR029052">
    <property type="entry name" value="Metallo-depent_PP-like"/>
</dbReference>